<dbReference type="CDD" id="cd07343">
    <property type="entry name" value="M48A_Zmpste24p_like"/>
    <property type="match status" value="1"/>
</dbReference>
<feature type="active site" description="Proton donor" evidence="6">
    <location>
        <position position="362"/>
    </location>
</feature>
<keyword evidence="4 7" id="KW-0862">Zinc</keyword>
<feature type="binding site" evidence="7">
    <location>
        <position position="358"/>
    </location>
    <ligand>
        <name>Zn(2+)</name>
        <dbReference type="ChEBI" id="CHEBI:29105"/>
        <note>catalytic</note>
    </ligand>
</feature>
<feature type="binding site" evidence="7">
    <location>
        <position position="278"/>
    </location>
    <ligand>
        <name>Zn(2+)</name>
        <dbReference type="ChEBI" id="CHEBI:29105"/>
        <note>catalytic</note>
    </ligand>
</feature>
<keyword evidence="9" id="KW-0472">Membrane</keyword>
<keyword evidence="2 7" id="KW-0479">Metal-binding</keyword>
<dbReference type="RefSeq" id="WP_049667197.1">
    <property type="nucleotide sequence ID" value="NZ_JBHVRA010000002.1"/>
</dbReference>
<feature type="domain" description="CAAX prenyl protease 1 N-terminal" evidence="11">
    <location>
        <begin position="47"/>
        <end position="204"/>
    </location>
</feature>
<evidence type="ECO:0000313" key="13">
    <source>
        <dbReference type="Proteomes" id="UP000037326"/>
    </source>
</evidence>
<dbReference type="EMBL" id="LFXJ01000005">
    <property type="protein sequence ID" value="KMY33306.1"/>
    <property type="molecule type" value="Genomic_DNA"/>
</dbReference>
<evidence type="ECO:0000256" key="4">
    <source>
        <dbReference type="ARBA" id="ARBA00022833"/>
    </source>
</evidence>
<evidence type="ECO:0000256" key="3">
    <source>
        <dbReference type="ARBA" id="ARBA00022801"/>
    </source>
</evidence>
<keyword evidence="9" id="KW-1133">Transmembrane helix</keyword>
<keyword evidence="1" id="KW-0645">Protease</keyword>
<evidence type="ECO:0000313" key="12">
    <source>
        <dbReference type="EMBL" id="KMY33306.1"/>
    </source>
</evidence>
<feature type="region of interest" description="Disordered" evidence="8">
    <location>
        <begin position="418"/>
        <end position="441"/>
    </location>
</feature>
<comment type="cofactor">
    <cofactor evidence="7">
        <name>Zn(2+)</name>
        <dbReference type="ChEBI" id="CHEBI:29105"/>
    </cofactor>
    <text evidence="7">Binds 1 zinc ion per subunit.</text>
</comment>
<evidence type="ECO:0000256" key="8">
    <source>
        <dbReference type="SAM" id="MobiDB-lite"/>
    </source>
</evidence>
<evidence type="ECO:0000256" key="2">
    <source>
        <dbReference type="ARBA" id="ARBA00022723"/>
    </source>
</evidence>
<dbReference type="Pfam" id="PF16491">
    <property type="entry name" value="Peptidase_M48_N"/>
    <property type="match status" value="1"/>
</dbReference>
<dbReference type="GeneID" id="96599289"/>
<keyword evidence="3" id="KW-0378">Hydrolase</keyword>
<feature type="domain" description="Peptidase M48" evidence="10">
    <location>
        <begin position="208"/>
        <end position="415"/>
    </location>
</feature>
<sequence length="441" mass="51323">MAKKMGIVALLIFGVYVLCMYWYIFHSGGGTIPRAMQGTAADPVMFMSEKELYLSGEYSKIRNFLFFVATPLEWLIYFMILIMGVSRYFEKVATSQTKWKLLQNASYLFLLSLLLYVVLFPLNYYRYNLSKTYGISTQGFSSWMRDGIIDFWVNFGMSFIIVTVLYWLIKKSAKRWWLYAWFLTIPFTIFVMFIQPVVIDPLYNDFYPLKNKELEAKILSIASQANIPAEHVYEVNMAEKTNALNAYVTGIGSNSRIVLWDTTLNRLTDNEILFIMAHEMGHYVEKHIYFGIAGYLLLTLIGLWLTAKCLRWFIGRYGKELKIKKIGDIGSYPLFLLLTSVLLFASSPLSNYVSRYQENRADQYAISLTGDRESAITAFQKLTISGLSEVNPQLLVKWFRYTHPPMLERIYKVAEKAEENKEEPLKEVPIKEEQKKEYQKK</sequence>
<keyword evidence="5" id="KW-0482">Metalloprotease</keyword>
<evidence type="ECO:0000259" key="10">
    <source>
        <dbReference type="Pfam" id="PF01435"/>
    </source>
</evidence>
<feature type="active site" evidence="6">
    <location>
        <position position="279"/>
    </location>
</feature>
<accession>A0A0K9FGQ2</accession>
<keyword evidence="9" id="KW-0812">Transmembrane</keyword>
<dbReference type="PANTHER" id="PTHR10120">
    <property type="entry name" value="CAAX PRENYL PROTEASE 1"/>
    <property type="match status" value="1"/>
</dbReference>
<name>A0A0K9FGQ2_9BACI</name>
<evidence type="ECO:0000259" key="11">
    <source>
        <dbReference type="Pfam" id="PF16491"/>
    </source>
</evidence>
<feature type="transmembrane region" description="Helical" evidence="9">
    <location>
        <begin position="64"/>
        <end position="86"/>
    </location>
</feature>
<dbReference type="Pfam" id="PF01435">
    <property type="entry name" value="Peptidase_M48"/>
    <property type="match status" value="1"/>
</dbReference>
<dbReference type="Gene3D" id="3.30.2010.10">
    <property type="entry name" value="Metalloproteases ('zincins'), catalytic domain"/>
    <property type="match status" value="1"/>
</dbReference>
<evidence type="ECO:0000256" key="1">
    <source>
        <dbReference type="ARBA" id="ARBA00022670"/>
    </source>
</evidence>
<organism evidence="12 13">
    <name type="scientific">Lysinibacillus xylanilyticus</name>
    <dbReference type="NCBI Taxonomy" id="582475"/>
    <lineage>
        <taxon>Bacteria</taxon>
        <taxon>Bacillati</taxon>
        <taxon>Bacillota</taxon>
        <taxon>Bacilli</taxon>
        <taxon>Bacillales</taxon>
        <taxon>Bacillaceae</taxon>
        <taxon>Lysinibacillus</taxon>
    </lineage>
</organism>
<dbReference type="InterPro" id="IPR032456">
    <property type="entry name" value="Peptidase_M48_N"/>
</dbReference>
<protein>
    <submittedName>
        <fullName evidence="12">Peptidase M48</fullName>
    </submittedName>
</protein>
<proteinExistence type="predicted"/>
<dbReference type="Proteomes" id="UP000037326">
    <property type="component" value="Unassembled WGS sequence"/>
</dbReference>
<dbReference type="GO" id="GO:0071586">
    <property type="term" value="P:CAAX-box protein processing"/>
    <property type="evidence" value="ECO:0007669"/>
    <property type="project" value="InterPro"/>
</dbReference>
<feature type="transmembrane region" description="Helical" evidence="9">
    <location>
        <begin position="176"/>
        <end position="199"/>
    </location>
</feature>
<feature type="transmembrane region" description="Helical" evidence="9">
    <location>
        <begin position="147"/>
        <end position="169"/>
    </location>
</feature>
<dbReference type="GO" id="GO:0046872">
    <property type="term" value="F:metal ion binding"/>
    <property type="evidence" value="ECO:0007669"/>
    <property type="project" value="UniProtKB-KW"/>
</dbReference>
<dbReference type="GO" id="GO:0004222">
    <property type="term" value="F:metalloendopeptidase activity"/>
    <property type="evidence" value="ECO:0007669"/>
    <property type="project" value="InterPro"/>
</dbReference>
<dbReference type="AlphaFoldDB" id="A0A0K9FGQ2"/>
<reference evidence="13" key="1">
    <citation type="submission" date="2015-07" db="EMBL/GenBank/DDBJ databases">
        <authorList>
            <consortium name="Consortium for Microbial Forensics and Genomics (microFORGE)"/>
            <person name="Knight B.M."/>
            <person name="Roberts D.P."/>
            <person name="Lin D."/>
            <person name="Hari K."/>
            <person name="Fletcher J."/>
            <person name="Melcher U."/>
            <person name="Blagden T."/>
            <person name="Winegar R.A."/>
        </authorList>
    </citation>
    <scope>NUCLEOTIDE SEQUENCE [LARGE SCALE GENOMIC DNA]</scope>
    <source>
        <strain evidence="13">DSM 23493</strain>
    </source>
</reference>
<evidence type="ECO:0000256" key="9">
    <source>
        <dbReference type="SAM" id="Phobius"/>
    </source>
</evidence>
<dbReference type="FunFam" id="3.30.2010.10:FF:000010">
    <property type="entry name" value="M48 family peptidase"/>
    <property type="match status" value="1"/>
</dbReference>
<dbReference type="InterPro" id="IPR027057">
    <property type="entry name" value="CAXX_Prtase_1"/>
</dbReference>
<dbReference type="InterPro" id="IPR001915">
    <property type="entry name" value="Peptidase_M48"/>
</dbReference>
<feature type="transmembrane region" description="Helical" evidence="9">
    <location>
        <begin position="7"/>
        <end position="24"/>
    </location>
</feature>
<feature type="transmembrane region" description="Helical" evidence="9">
    <location>
        <begin position="331"/>
        <end position="349"/>
    </location>
</feature>
<evidence type="ECO:0000256" key="7">
    <source>
        <dbReference type="PIRSR" id="PIRSR627057-2"/>
    </source>
</evidence>
<feature type="transmembrane region" description="Helical" evidence="9">
    <location>
        <begin position="107"/>
        <end position="127"/>
    </location>
</feature>
<evidence type="ECO:0000256" key="5">
    <source>
        <dbReference type="ARBA" id="ARBA00023049"/>
    </source>
</evidence>
<comment type="caution">
    <text evidence="12">The sequence shown here is derived from an EMBL/GenBank/DDBJ whole genome shotgun (WGS) entry which is preliminary data.</text>
</comment>
<evidence type="ECO:0000256" key="6">
    <source>
        <dbReference type="PIRSR" id="PIRSR627057-1"/>
    </source>
</evidence>
<feature type="transmembrane region" description="Helical" evidence="9">
    <location>
        <begin position="288"/>
        <end position="310"/>
    </location>
</feature>
<feature type="binding site" evidence="7">
    <location>
        <position position="282"/>
    </location>
    <ligand>
        <name>Zn(2+)</name>
        <dbReference type="ChEBI" id="CHEBI:29105"/>
        <note>catalytic</note>
    </ligand>
</feature>
<gene>
    <name evidence="12" type="ORF">ACZ11_13720</name>
</gene>
<dbReference type="OrthoDB" id="9781930at2"/>
<dbReference type="PATRIC" id="fig|582475.4.peg.2410"/>